<dbReference type="GO" id="GO:0003713">
    <property type="term" value="F:transcription coactivator activity"/>
    <property type="evidence" value="ECO:0007669"/>
    <property type="project" value="TreeGrafter"/>
</dbReference>
<sequence>MANNSSPSAPSPPSDAEMRAAEEAVLAAANNLQEHQRGTAEAEPANNQPAPKRSARATRRLLQQQQQQEDLRLQRERQQEQQEQEQQQQQQQPLPQGDQRPAGQPQPTRPAQPSHAQGPRNEDHEWENQVLSVIHNLTKDRCPGRPSQRHYYQPGTVADYIESNPSLEGIAFDQNPPEAVITAAADLPPTKRISYLLSLPLKELCSEAESEPLRISEDDYILSDYIRAVLRWAICLSLVSCHSDDVDSIPMGYLLGHLESVLASTGALSYSGKPGGALAAKFYHRHSVRKATEAVRRGVPIKSVLQDLSLMDQNIALRSANEAVAAREKKNKTWRNWSNYNSGGGSSNSNNYNNNNNKRSRGKAWDKNSKAKDSSENNNNNNNNNDSNDSSKKKAKQ</sequence>
<evidence type="ECO:0000313" key="2">
    <source>
        <dbReference type="EMBL" id="KAF4759282.1"/>
    </source>
</evidence>
<feature type="compositionally biased region" description="Basic and acidic residues" evidence="1">
    <location>
        <begin position="69"/>
        <end position="80"/>
    </location>
</feature>
<evidence type="ECO:0000313" key="3">
    <source>
        <dbReference type="Proteomes" id="UP000553632"/>
    </source>
</evidence>
<dbReference type="GO" id="GO:0016592">
    <property type="term" value="C:mediator complex"/>
    <property type="evidence" value="ECO:0007669"/>
    <property type="project" value="TreeGrafter"/>
</dbReference>
<feature type="region of interest" description="Disordered" evidence="1">
    <location>
        <begin position="335"/>
        <end position="397"/>
    </location>
</feature>
<dbReference type="EMBL" id="JABANO010000358">
    <property type="protein sequence ID" value="KAF4759282.1"/>
    <property type="molecule type" value="Genomic_DNA"/>
</dbReference>
<name>A0A7J6UPW1_PEROL</name>
<organism evidence="2 3">
    <name type="scientific">Perkinsus olseni</name>
    <name type="common">Perkinsus atlanticus</name>
    <dbReference type="NCBI Taxonomy" id="32597"/>
    <lineage>
        <taxon>Eukaryota</taxon>
        <taxon>Sar</taxon>
        <taxon>Alveolata</taxon>
        <taxon>Perkinsozoa</taxon>
        <taxon>Perkinsea</taxon>
        <taxon>Perkinsida</taxon>
        <taxon>Perkinsidae</taxon>
        <taxon>Perkinsus</taxon>
    </lineage>
</organism>
<feature type="region of interest" description="Disordered" evidence="1">
    <location>
        <begin position="1"/>
        <end position="124"/>
    </location>
</feature>
<feature type="compositionally biased region" description="Low complexity" evidence="1">
    <location>
        <begin position="335"/>
        <end position="357"/>
    </location>
</feature>
<accession>A0A7J6UPW1</accession>
<feature type="compositionally biased region" description="Basic and acidic residues" evidence="1">
    <location>
        <begin position="363"/>
        <end position="375"/>
    </location>
</feature>
<dbReference type="OMA" id="WRNWSNY"/>
<feature type="compositionally biased region" description="Low complexity" evidence="1">
    <location>
        <begin position="376"/>
        <end position="388"/>
    </location>
</feature>
<dbReference type="AlphaFoldDB" id="A0A7J6UPW1"/>
<keyword evidence="3" id="KW-1185">Reference proteome</keyword>
<proteinExistence type="predicted"/>
<feature type="compositionally biased region" description="Low complexity" evidence="1">
    <location>
        <begin position="41"/>
        <end position="51"/>
    </location>
</feature>
<dbReference type="InterPro" id="IPR051647">
    <property type="entry name" value="Mediator_comp_sub12"/>
</dbReference>
<gene>
    <name evidence="2" type="ORF">FOZ63_006077</name>
</gene>
<dbReference type="GO" id="GO:0045944">
    <property type="term" value="P:positive regulation of transcription by RNA polymerase II"/>
    <property type="evidence" value="ECO:0007669"/>
    <property type="project" value="TreeGrafter"/>
</dbReference>
<reference evidence="2 3" key="1">
    <citation type="submission" date="2020-04" db="EMBL/GenBank/DDBJ databases">
        <title>Perkinsus olseni comparative genomics.</title>
        <authorList>
            <person name="Bogema D.R."/>
        </authorList>
    </citation>
    <scope>NUCLEOTIDE SEQUENCE [LARGE SCALE GENOMIC DNA]</scope>
    <source>
        <strain evidence="2 3">ATCC PRA-207</strain>
    </source>
</reference>
<comment type="caution">
    <text evidence="2">The sequence shown here is derived from an EMBL/GenBank/DDBJ whole genome shotgun (WGS) entry which is preliminary data.</text>
</comment>
<feature type="compositionally biased region" description="Polar residues" evidence="1">
    <location>
        <begin position="105"/>
        <end position="115"/>
    </location>
</feature>
<feature type="compositionally biased region" description="Low complexity" evidence="1">
    <location>
        <begin position="84"/>
        <end position="96"/>
    </location>
</feature>
<dbReference type="Proteomes" id="UP000553632">
    <property type="component" value="Unassembled WGS sequence"/>
</dbReference>
<dbReference type="PANTHER" id="PTHR46007">
    <property type="entry name" value="MEDIATOR OF RNA POLYMERASE II TRANSCRIPTION SUBUNIT 12"/>
    <property type="match status" value="1"/>
</dbReference>
<evidence type="ECO:0000256" key="1">
    <source>
        <dbReference type="SAM" id="MobiDB-lite"/>
    </source>
</evidence>
<protein>
    <submittedName>
        <fullName evidence="2">Uncharacterized protein</fullName>
    </submittedName>
</protein>
<dbReference type="PANTHER" id="PTHR46007:SF8">
    <property type="entry name" value="C2H2-TYPE DOMAIN-CONTAINING PROTEIN"/>
    <property type="match status" value="1"/>
</dbReference>